<proteinExistence type="predicted"/>
<keyword evidence="2" id="KW-1185">Reference proteome</keyword>
<accession>A0ACA9N8Q4</accession>
<feature type="non-terminal residue" evidence="1">
    <location>
        <position position="1"/>
    </location>
</feature>
<reference evidence="1" key="1">
    <citation type="submission" date="2021-06" db="EMBL/GenBank/DDBJ databases">
        <authorList>
            <person name="Kallberg Y."/>
            <person name="Tangrot J."/>
            <person name="Rosling A."/>
        </authorList>
    </citation>
    <scope>NUCLEOTIDE SEQUENCE</scope>
    <source>
        <strain evidence="1">MA461A</strain>
    </source>
</reference>
<evidence type="ECO:0000313" key="1">
    <source>
        <dbReference type="EMBL" id="CAG8625462.1"/>
    </source>
</evidence>
<protein>
    <submittedName>
        <fullName evidence="1">983_t:CDS:1</fullName>
    </submittedName>
</protein>
<organism evidence="1 2">
    <name type="scientific">Racocetra persica</name>
    <dbReference type="NCBI Taxonomy" id="160502"/>
    <lineage>
        <taxon>Eukaryota</taxon>
        <taxon>Fungi</taxon>
        <taxon>Fungi incertae sedis</taxon>
        <taxon>Mucoromycota</taxon>
        <taxon>Glomeromycotina</taxon>
        <taxon>Glomeromycetes</taxon>
        <taxon>Diversisporales</taxon>
        <taxon>Gigasporaceae</taxon>
        <taxon>Racocetra</taxon>
    </lineage>
</organism>
<dbReference type="EMBL" id="CAJVQC010011248">
    <property type="protein sequence ID" value="CAG8625462.1"/>
    <property type="molecule type" value="Genomic_DNA"/>
</dbReference>
<comment type="caution">
    <text evidence="1">The sequence shown here is derived from an EMBL/GenBank/DDBJ whole genome shotgun (WGS) entry which is preliminary data.</text>
</comment>
<sequence length="106" mass="11922">EVNNDEDANKDAEAEEELHLSNYSSSFLINISSEPCLQQPASNGSSYLLSILEKYCAEESTSFYEYSNQYQKICRKPQKSEGSLVLRNGLNESSRDLTPVEFNDGL</sequence>
<dbReference type="Proteomes" id="UP000789920">
    <property type="component" value="Unassembled WGS sequence"/>
</dbReference>
<gene>
    <name evidence="1" type="ORF">RPERSI_LOCUS6888</name>
</gene>
<evidence type="ECO:0000313" key="2">
    <source>
        <dbReference type="Proteomes" id="UP000789920"/>
    </source>
</evidence>
<name>A0ACA9N8Q4_9GLOM</name>